<feature type="signal peptide" evidence="1">
    <location>
        <begin position="1"/>
        <end position="22"/>
    </location>
</feature>
<dbReference type="InterPro" id="IPR012347">
    <property type="entry name" value="Ferritin-like"/>
</dbReference>
<evidence type="ECO:0000259" key="2">
    <source>
        <dbReference type="Pfam" id="PF03713"/>
    </source>
</evidence>
<feature type="domain" description="DUF305" evidence="2">
    <location>
        <begin position="17"/>
        <end position="157"/>
    </location>
</feature>
<reference evidence="3 4" key="1">
    <citation type="submission" date="2016-10" db="EMBL/GenBank/DDBJ databases">
        <authorList>
            <person name="de Groot N.N."/>
        </authorList>
    </citation>
    <scope>NUCLEOTIDE SEQUENCE [LARGE SCALE GENOMIC DNA]</scope>
    <source>
        <strain evidence="3 4">CGMCC 1.10267</strain>
    </source>
</reference>
<dbReference type="PANTHER" id="PTHR36933">
    <property type="entry name" value="SLL0788 PROTEIN"/>
    <property type="match status" value="1"/>
</dbReference>
<protein>
    <recommendedName>
        <fullName evidence="2">DUF305 domain-containing protein</fullName>
    </recommendedName>
</protein>
<evidence type="ECO:0000256" key="1">
    <source>
        <dbReference type="SAM" id="SignalP"/>
    </source>
</evidence>
<dbReference type="Pfam" id="PF03713">
    <property type="entry name" value="DUF305"/>
    <property type="match status" value="1"/>
</dbReference>
<dbReference type="AlphaFoldDB" id="A0A1G7ZN85"/>
<dbReference type="RefSeq" id="WP_090599122.1">
    <property type="nucleotide sequence ID" value="NZ_FNCS01000021.1"/>
</dbReference>
<sequence length="160" mass="17391">MKTFKTLGLAILFASTASIAMAQGMDHSNMDGMSMDGMSMDADANESSDLPEICLENAGHMAGMSMDMDMGAMMEGMSEGHQAMMADMGAMHNDMMAAMMAEDFDVAFICGMIPHHQGALAMANAALEYAEDEWVKEIAQEIVDAQEREIAEMLEWLDAR</sequence>
<dbReference type="Gene3D" id="1.20.1260.10">
    <property type="match status" value="1"/>
</dbReference>
<feature type="chain" id="PRO_5011792833" description="DUF305 domain-containing protein" evidence="1">
    <location>
        <begin position="23"/>
        <end position="160"/>
    </location>
</feature>
<dbReference type="STRING" id="440168.SAMN04487974_12124"/>
<evidence type="ECO:0000313" key="3">
    <source>
        <dbReference type="EMBL" id="SDH10026.1"/>
    </source>
</evidence>
<dbReference type="EMBL" id="FNCS01000021">
    <property type="protein sequence ID" value="SDH10026.1"/>
    <property type="molecule type" value="Genomic_DNA"/>
</dbReference>
<dbReference type="InterPro" id="IPR005183">
    <property type="entry name" value="DUF305_CopM-like"/>
</dbReference>
<evidence type="ECO:0000313" key="4">
    <source>
        <dbReference type="Proteomes" id="UP000199495"/>
    </source>
</evidence>
<keyword evidence="1" id="KW-0732">Signal</keyword>
<proteinExistence type="predicted"/>
<gene>
    <name evidence="3" type="ORF">SAMN04487974_12124</name>
</gene>
<dbReference type="Proteomes" id="UP000199495">
    <property type="component" value="Unassembled WGS sequence"/>
</dbReference>
<accession>A0A1G7ZN85</accession>
<organism evidence="3 4">
    <name type="scientific">Pelagibacterium luteolum</name>
    <dbReference type="NCBI Taxonomy" id="440168"/>
    <lineage>
        <taxon>Bacteria</taxon>
        <taxon>Pseudomonadati</taxon>
        <taxon>Pseudomonadota</taxon>
        <taxon>Alphaproteobacteria</taxon>
        <taxon>Hyphomicrobiales</taxon>
        <taxon>Devosiaceae</taxon>
        <taxon>Pelagibacterium</taxon>
    </lineage>
</organism>
<name>A0A1G7ZN85_9HYPH</name>
<keyword evidence="4" id="KW-1185">Reference proteome</keyword>
<dbReference type="PANTHER" id="PTHR36933:SF1">
    <property type="entry name" value="SLL0788 PROTEIN"/>
    <property type="match status" value="1"/>
</dbReference>